<sequence>MPILNNSSLVISRSFFGIALLFMGSFCLNAQAARLNGNISEDGNPIPYANLFLEGTTLGTATDETGNFALDGIQAGTYTLKATVLGYRPYAKKITLAASETKTIQIALVAVSEQLEETVVTGTLKAVRRSESPVPVEVYSPTFLKKNPTPNLFEALQTVNGVRPQINCNVCNTGDIHINGLEGPYTLVLIDGMPIVSGLGTVYGLSGIPNSLIDQIEIVKGPASSLYGSEAVGGLINIITKSTLEAPDFFADGFATGWGEYNLDVGAKINLGKKTDVLLGVNYFKYDTPIDNNGDNFTDLTLQDRISIFQKWNFKRKNDRILSLAGRFFYEDRWGGEMHWTPKFRGGDEIYGESIYTRRWEVLGKYQLPIIEKVLFSFSYNDHNQNSVYGDTPYLADQRIGFGQLTWDKKRGAHDLLFGAGLRYNYYDDNTTATVLPDEVIIPSVFVQDEISLAKRHSLLLGMRYDYDKRHGSIVTPRSAYRWKMTDNDIVRLNAGTGFRVVNLFTEEHAALTGAREVVVTEALKPERSFNLNLNYLKKIYADNGTFASVDASIFYTRFSNAILPDYDTDPNLIIYDNLEGKSVSQGVSANIDVMFPSGFKLLIGATFQDVRQTEKGISQRQILTEGYTGTWNLGYDLKNLHLAIDYTGNLYGPMRLPTLGEKDPRDEYSPVWSIQNIQFTYKGLKNFEVYSGIKNLLDWTPNKGNQFIIARANDPFDKNVSFDDNGDVVATADNPYGLTFDPSYVYGPNQGIRGFLGIRYRLN</sequence>
<organism evidence="1 2">
    <name type="scientific">Meishania litoralis</name>
    <dbReference type="NCBI Taxonomy" id="3434685"/>
    <lineage>
        <taxon>Bacteria</taxon>
        <taxon>Pseudomonadati</taxon>
        <taxon>Bacteroidota</taxon>
        <taxon>Flavobacteriia</taxon>
        <taxon>Flavobacteriales</taxon>
        <taxon>Flavobacteriaceae</taxon>
        <taxon>Meishania</taxon>
    </lineage>
</organism>
<gene>
    <name evidence="1" type="ORF">ACEZ3G_05060</name>
</gene>
<comment type="caution">
    <text evidence="1">The sequence shown here is derived from an EMBL/GenBank/DDBJ whole genome shotgun (WGS) entry which is preliminary data.</text>
</comment>
<protein>
    <submittedName>
        <fullName evidence="1">TonB-dependent receptor domain-containing protein</fullName>
    </submittedName>
</protein>
<name>A0ACC7LH71_9FLAO</name>
<proteinExistence type="predicted"/>
<accession>A0ACC7LH71</accession>
<evidence type="ECO:0000313" key="1">
    <source>
        <dbReference type="EMBL" id="MFH6602835.1"/>
    </source>
</evidence>
<reference evidence="1" key="1">
    <citation type="submission" date="2024-09" db="EMBL/GenBank/DDBJ databases">
        <authorList>
            <person name="Liu J."/>
        </authorList>
    </citation>
    <scope>NUCLEOTIDE SEQUENCE</scope>
    <source>
        <strain evidence="1">NBU2967</strain>
    </source>
</reference>
<dbReference type="Proteomes" id="UP001595191">
    <property type="component" value="Unassembled WGS sequence"/>
</dbReference>
<dbReference type="EMBL" id="JBHFPV010000001">
    <property type="protein sequence ID" value="MFH6602835.1"/>
    <property type="molecule type" value="Genomic_DNA"/>
</dbReference>
<keyword evidence="2" id="KW-1185">Reference proteome</keyword>
<evidence type="ECO:0000313" key="2">
    <source>
        <dbReference type="Proteomes" id="UP001595191"/>
    </source>
</evidence>
<keyword evidence="1" id="KW-0675">Receptor</keyword>